<dbReference type="PANTHER" id="PTHR30572">
    <property type="entry name" value="MEMBRANE COMPONENT OF TRANSPORTER-RELATED"/>
    <property type="match status" value="1"/>
</dbReference>
<evidence type="ECO:0000313" key="9">
    <source>
        <dbReference type="Proteomes" id="UP000316778"/>
    </source>
</evidence>
<dbReference type="AlphaFoldDB" id="A0A562STI4"/>
<sequence>MLAEIGGLWKAVYPNEKFEYAFYDDTIARFYEKEQKTAQLMNTAMGIAIFISCMGLFGLATFTAQQRTREIGIRKVLGASAASITTMLSKDFILLVAIALAVAAPVAWYCMQRWLEHFAYRTTIAWWIFAVAGLSAMLIALLTVSFQAVKAALASPVKSLRVE</sequence>
<reference evidence="8 9" key="1">
    <citation type="journal article" date="2013" name="Stand. Genomic Sci.">
        <title>Genomic Encyclopedia of Type Strains, Phase I: The one thousand microbial genomes (KMG-I) project.</title>
        <authorList>
            <person name="Kyrpides N.C."/>
            <person name="Woyke T."/>
            <person name="Eisen J.A."/>
            <person name="Garrity G."/>
            <person name="Lilburn T.G."/>
            <person name="Beck B.J."/>
            <person name="Whitman W.B."/>
            <person name="Hugenholtz P."/>
            <person name="Klenk H.P."/>
        </authorList>
    </citation>
    <scope>NUCLEOTIDE SEQUENCE [LARGE SCALE GENOMIC DNA]</scope>
    <source>
        <strain evidence="8 9">DSM 13484</strain>
    </source>
</reference>
<keyword evidence="5 6" id="KW-0472">Membrane</keyword>
<dbReference type="GO" id="GO:0022857">
    <property type="term" value="F:transmembrane transporter activity"/>
    <property type="evidence" value="ECO:0007669"/>
    <property type="project" value="TreeGrafter"/>
</dbReference>
<comment type="subcellular location">
    <subcellularLocation>
        <location evidence="1">Cell membrane</location>
        <topology evidence="1">Multi-pass membrane protein</topology>
    </subcellularLocation>
</comment>
<dbReference type="EMBL" id="VLLG01000005">
    <property type="protein sequence ID" value="TWI84555.1"/>
    <property type="molecule type" value="Genomic_DNA"/>
</dbReference>
<name>A0A562STI4_CHIJA</name>
<evidence type="ECO:0000256" key="4">
    <source>
        <dbReference type="ARBA" id="ARBA00022989"/>
    </source>
</evidence>
<keyword evidence="2" id="KW-1003">Cell membrane</keyword>
<feature type="transmembrane region" description="Helical" evidence="6">
    <location>
        <begin position="76"/>
        <end position="104"/>
    </location>
</feature>
<evidence type="ECO:0000256" key="1">
    <source>
        <dbReference type="ARBA" id="ARBA00004651"/>
    </source>
</evidence>
<feature type="transmembrane region" description="Helical" evidence="6">
    <location>
        <begin position="124"/>
        <end position="149"/>
    </location>
</feature>
<gene>
    <name evidence="8" type="ORF">LX66_4925</name>
</gene>
<evidence type="ECO:0000259" key="7">
    <source>
        <dbReference type="Pfam" id="PF02687"/>
    </source>
</evidence>
<comment type="caution">
    <text evidence="8">The sequence shown here is derived from an EMBL/GenBank/DDBJ whole genome shotgun (WGS) entry which is preliminary data.</text>
</comment>
<protein>
    <submittedName>
        <fullName evidence="8">FtsX-like permease family protein</fullName>
    </submittedName>
</protein>
<dbReference type="PANTHER" id="PTHR30572:SF18">
    <property type="entry name" value="ABC-TYPE MACROLIDE FAMILY EXPORT SYSTEM PERMEASE COMPONENT 2"/>
    <property type="match status" value="1"/>
</dbReference>
<evidence type="ECO:0000256" key="6">
    <source>
        <dbReference type="SAM" id="Phobius"/>
    </source>
</evidence>
<dbReference type="Pfam" id="PF02687">
    <property type="entry name" value="FtsX"/>
    <property type="match status" value="1"/>
</dbReference>
<dbReference type="InterPro" id="IPR050250">
    <property type="entry name" value="Macrolide_Exporter_MacB"/>
</dbReference>
<proteinExistence type="predicted"/>
<feature type="transmembrane region" description="Helical" evidence="6">
    <location>
        <begin position="44"/>
        <end position="64"/>
    </location>
</feature>
<keyword evidence="9" id="KW-1185">Reference proteome</keyword>
<dbReference type="Proteomes" id="UP000316778">
    <property type="component" value="Unassembled WGS sequence"/>
</dbReference>
<evidence type="ECO:0000256" key="2">
    <source>
        <dbReference type="ARBA" id="ARBA00022475"/>
    </source>
</evidence>
<dbReference type="RefSeq" id="WP_145718306.1">
    <property type="nucleotide sequence ID" value="NZ_BAAAFY010000002.1"/>
</dbReference>
<keyword evidence="4 6" id="KW-1133">Transmembrane helix</keyword>
<evidence type="ECO:0000313" key="8">
    <source>
        <dbReference type="EMBL" id="TWI84555.1"/>
    </source>
</evidence>
<feature type="domain" description="ABC3 transporter permease C-terminal" evidence="7">
    <location>
        <begin position="43"/>
        <end position="151"/>
    </location>
</feature>
<evidence type="ECO:0000256" key="5">
    <source>
        <dbReference type="ARBA" id="ARBA00023136"/>
    </source>
</evidence>
<evidence type="ECO:0000256" key="3">
    <source>
        <dbReference type="ARBA" id="ARBA00022692"/>
    </source>
</evidence>
<keyword evidence="3 6" id="KW-0812">Transmembrane</keyword>
<dbReference type="OrthoDB" id="1451596at2"/>
<dbReference type="InterPro" id="IPR003838">
    <property type="entry name" value="ABC3_permease_C"/>
</dbReference>
<dbReference type="GO" id="GO:0005886">
    <property type="term" value="C:plasma membrane"/>
    <property type="evidence" value="ECO:0007669"/>
    <property type="project" value="UniProtKB-SubCell"/>
</dbReference>
<organism evidence="8 9">
    <name type="scientific">Chitinophaga japonensis</name>
    <name type="common">Flexibacter japonensis</name>
    <dbReference type="NCBI Taxonomy" id="104662"/>
    <lineage>
        <taxon>Bacteria</taxon>
        <taxon>Pseudomonadati</taxon>
        <taxon>Bacteroidota</taxon>
        <taxon>Chitinophagia</taxon>
        <taxon>Chitinophagales</taxon>
        <taxon>Chitinophagaceae</taxon>
        <taxon>Chitinophaga</taxon>
    </lineage>
</organism>
<accession>A0A562STI4</accession>